<dbReference type="PROSITE" id="PS50110">
    <property type="entry name" value="RESPONSE_REGULATORY"/>
    <property type="match status" value="1"/>
</dbReference>
<evidence type="ECO:0000256" key="3">
    <source>
        <dbReference type="PROSITE-ProRule" id="PRU00169"/>
    </source>
</evidence>
<evidence type="ECO:0000313" key="7">
    <source>
        <dbReference type="EMBL" id="MPY10692.1"/>
    </source>
</evidence>
<name>A0A7X1TNG2_9MICC</name>
<keyword evidence="2" id="KW-0238">DNA-binding</keyword>
<dbReference type="Pfam" id="PF00196">
    <property type="entry name" value="GerE"/>
    <property type="match status" value="1"/>
</dbReference>
<dbReference type="InterPro" id="IPR058245">
    <property type="entry name" value="NreC/VraR/RcsB-like_REC"/>
</dbReference>
<dbReference type="PROSITE" id="PS50043">
    <property type="entry name" value="HTH_LUXR_2"/>
    <property type="match status" value="1"/>
</dbReference>
<dbReference type="EMBL" id="VJXX01000001">
    <property type="protein sequence ID" value="MPY10692.1"/>
    <property type="molecule type" value="Genomic_DNA"/>
</dbReference>
<dbReference type="SUPFAM" id="SSF52172">
    <property type="entry name" value="CheY-like"/>
    <property type="match status" value="1"/>
</dbReference>
<accession>A0A7X1TNG2</accession>
<dbReference type="OrthoDB" id="4931864at2"/>
<evidence type="ECO:0000256" key="2">
    <source>
        <dbReference type="ARBA" id="ARBA00023125"/>
    </source>
</evidence>
<organism evidence="7 8">
    <name type="scientific">Arthrobacter bussei</name>
    <dbReference type="NCBI Taxonomy" id="2594179"/>
    <lineage>
        <taxon>Bacteria</taxon>
        <taxon>Bacillati</taxon>
        <taxon>Actinomycetota</taxon>
        <taxon>Actinomycetes</taxon>
        <taxon>Micrococcales</taxon>
        <taxon>Micrococcaceae</taxon>
        <taxon>Arthrobacter</taxon>
    </lineage>
</organism>
<dbReference type="CDD" id="cd17535">
    <property type="entry name" value="REC_NarL-like"/>
    <property type="match status" value="1"/>
</dbReference>
<protein>
    <submittedName>
        <fullName evidence="7">Response regulator transcription factor</fullName>
    </submittedName>
</protein>
<keyword evidence="8" id="KW-1185">Reference proteome</keyword>
<reference evidence="8" key="1">
    <citation type="submission" date="2019-07" db="EMBL/GenBank/DDBJ databases">
        <title>Arthrobacter KR32 sp. nov., isolated from mountain cheese made of cows milk.</title>
        <authorList>
            <person name="Flegler A."/>
        </authorList>
    </citation>
    <scope>NUCLEOTIDE SEQUENCE [LARGE SCALE GENOMIC DNA]</scope>
    <source>
        <strain evidence="8">KR32</strain>
    </source>
</reference>
<evidence type="ECO:0000256" key="4">
    <source>
        <dbReference type="SAM" id="MobiDB-lite"/>
    </source>
</evidence>
<feature type="domain" description="Response regulatory" evidence="6">
    <location>
        <begin position="213"/>
        <end position="329"/>
    </location>
</feature>
<dbReference type="SMART" id="SM00421">
    <property type="entry name" value="HTH_LUXR"/>
    <property type="match status" value="1"/>
</dbReference>
<dbReference type="Gene3D" id="3.40.50.2300">
    <property type="match status" value="1"/>
</dbReference>
<dbReference type="GO" id="GO:0006355">
    <property type="term" value="P:regulation of DNA-templated transcription"/>
    <property type="evidence" value="ECO:0007669"/>
    <property type="project" value="InterPro"/>
</dbReference>
<dbReference type="CDD" id="cd06170">
    <property type="entry name" value="LuxR_C_like"/>
    <property type="match status" value="1"/>
</dbReference>
<comment type="caution">
    <text evidence="3">Lacks conserved residue(s) required for the propagation of feature annotation.</text>
</comment>
<dbReference type="SMART" id="SM00448">
    <property type="entry name" value="REC"/>
    <property type="match status" value="1"/>
</dbReference>
<dbReference type="AlphaFoldDB" id="A0A7X1TNG2"/>
<feature type="compositionally biased region" description="Basic residues" evidence="4">
    <location>
        <begin position="1"/>
        <end position="14"/>
    </location>
</feature>
<dbReference type="InterPro" id="IPR016032">
    <property type="entry name" value="Sig_transdc_resp-reg_C-effctor"/>
</dbReference>
<proteinExistence type="predicted"/>
<keyword evidence="1" id="KW-0597">Phosphoprotein</keyword>
<evidence type="ECO:0000313" key="8">
    <source>
        <dbReference type="Proteomes" id="UP000326464"/>
    </source>
</evidence>
<evidence type="ECO:0000259" key="6">
    <source>
        <dbReference type="PROSITE" id="PS50110"/>
    </source>
</evidence>
<comment type="caution">
    <text evidence="7">The sequence shown here is derived from an EMBL/GenBank/DDBJ whole genome shotgun (WGS) entry which is preliminary data.</text>
</comment>
<feature type="region of interest" description="Disordered" evidence="4">
    <location>
        <begin position="1"/>
        <end position="158"/>
    </location>
</feature>
<dbReference type="Proteomes" id="UP000326464">
    <property type="component" value="Unassembled WGS sequence"/>
</dbReference>
<feature type="domain" description="HTH luxR-type" evidence="5">
    <location>
        <begin position="355"/>
        <end position="420"/>
    </location>
</feature>
<dbReference type="GO" id="GO:0000160">
    <property type="term" value="P:phosphorelay signal transduction system"/>
    <property type="evidence" value="ECO:0007669"/>
    <property type="project" value="InterPro"/>
</dbReference>
<dbReference type="InterPro" id="IPR039420">
    <property type="entry name" value="WalR-like"/>
</dbReference>
<dbReference type="PANTHER" id="PTHR43214:SF43">
    <property type="entry name" value="TWO-COMPONENT RESPONSE REGULATOR"/>
    <property type="match status" value="1"/>
</dbReference>
<evidence type="ECO:0000259" key="5">
    <source>
        <dbReference type="PROSITE" id="PS50043"/>
    </source>
</evidence>
<dbReference type="SUPFAM" id="SSF46894">
    <property type="entry name" value="C-terminal effector domain of the bipartite response regulators"/>
    <property type="match status" value="1"/>
</dbReference>
<gene>
    <name evidence="7" type="ORF">FNH21_08160</name>
</gene>
<dbReference type="Pfam" id="PF00072">
    <property type="entry name" value="Response_reg"/>
    <property type="match status" value="1"/>
</dbReference>
<dbReference type="InterPro" id="IPR000792">
    <property type="entry name" value="Tscrpt_reg_LuxR_C"/>
</dbReference>
<sequence length="424" mass="45774">MVGGQFHRRDRRGSRGATTGHRCVHPAQGRPPQHGDRGHRHLAPPAGVHPHRGPALPRDQRTGARAGHGLQPGHHQHRHRCRRDGHHDHPHHPAGQPPHARFLHPVHLPGAAQRMDGAGRRPRDVGSARHLGVPPGLIPPDPDSASTQGRGARSANFPVRSAKRGLLGGYRSADRISLDCGAEGVGSDASLHKWWTGHCLWGKVSSVATQTLRVHLVDDDYLVRLGMERLFEGLEHIELESVSSTGDAAISEAVKLAPDLVLMETMVRDVDGVQAVHRITSQMPQVKVAMLSSSASYDLMCDAYRAGAVSYLSKYSVSSDLGAALRLIHRGESIFSMPPDLQRFPLPAEPADSFEIQLIRRLPARDRAILSALTAGRTNAQIAGSLHVSEATVKAQITKVMAKLNVSGRVQLAVLAVRAGVADL</sequence>
<feature type="compositionally biased region" description="Basic and acidic residues" evidence="4">
    <location>
        <begin position="117"/>
        <end position="127"/>
    </location>
</feature>
<dbReference type="PANTHER" id="PTHR43214">
    <property type="entry name" value="TWO-COMPONENT RESPONSE REGULATOR"/>
    <property type="match status" value="1"/>
</dbReference>
<dbReference type="PRINTS" id="PR00038">
    <property type="entry name" value="HTHLUXR"/>
</dbReference>
<evidence type="ECO:0000256" key="1">
    <source>
        <dbReference type="ARBA" id="ARBA00022553"/>
    </source>
</evidence>
<dbReference type="GO" id="GO:0003677">
    <property type="term" value="F:DNA binding"/>
    <property type="evidence" value="ECO:0007669"/>
    <property type="project" value="UniProtKB-KW"/>
</dbReference>
<dbReference type="InterPro" id="IPR001789">
    <property type="entry name" value="Sig_transdc_resp-reg_receiver"/>
</dbReference>
<dbReference type="InterPro" id="IPR011006">
    <property type="entry name" value="CheY-like_superfamily"/>
</dbReference>
<feature type="compositionally biased region" description="Basic residues" evidence="4">
    <location>
        <begin position="74"/>
        <end position="92"/>
    </location>
</feature>